<protein>
    <recommendedName>
        <fullName evidence="3">BrnT family toxin</fullName>
    </recommendedName>
</protein>
<dbReference type="KEGG" id="sbd:ATN00_01165"/>
<reference evidence="1 2" key="1">
    <citation type="submission" date="2015-11" db="EMBL/GenBank/DDBJ databases">
        <title>A Two-component Flavoprotein Monooxygenase System MeaXY Responsible for para-Hydroxylation of 2-Methyl-6-ethylaniline and 2,6-Diethylaniline in Sphingobium baderi DE-13.</title>
        <authorList>
            <person name="Cheng M."/>
            <person name="Meng Q."/>
            <person name="Yang Y."/>
            <person name="Chu C."/>
            <person name="Yan X."/>
            <person name="He J."/>
            <person name="Li S."/>
        </authorList>
    </citation>
    <scope>NUCLEOTIDE SEQUENCE [LARGE SCALE GENOMIC DNA]</scope>
    <source>
        <strain evidence="1 2">DE-13</strain>
    </source>
</reference>
<dbReference type="Gene3D" id="3.10.450.530">
    <property type="entry name" value="Ribonuclease toxin, BrnT, of type II toxin-antitoxin system"/>
    <property type="match status" value="1"/>
</dbReference>
<dbReference type="EMBL" id="CP013264">
    <property type="protein sequence ID" value="ALR19127.1"/>
    <property type="molecule type" value="Genomic_DNA"/>
</dbReference>
<organism evidence="1 2">
    <name type="scientific">Sphingobium baderi</name>
    <dbReference type="NCBI Taxonomy" id="1332080"/>
    <lineage>
        <taxon>Bacteria</taxon>
        <taxon>Pseudomonadati</taxon>
        <taxon>Pseudomonadota</taxon>
        <taxon>Alphaproteobacteria</taxon>
        <taxon>Sphingomonadales</taxon>
        <taxon>Sphingomonadaceae</taxon>
        <taxon>Sphingobium</taxon>
    </lineage>
</organism>
<name>A0A0S3EUN3_9SPHN</name>
<dbReference type="AlphaFoldDB" id="A0A0S3EUN3"/>
<proteinExistence type="predicted"/>
<dbReference type="Proteomes" id="UP000056968">
    <property type="component" value="Chromosome"/>
</dbReference>
<evidence type="ECO:0008006" key="3">
    <source>
        <dbReference type="Google" id="ProtNLM"/>
    </source>
</evidence>
<evidence type="ECO:0000313" key="2">
    <source>
        <dbReference type="Proteomes" id="UP000056968"/>
    </source>
</evidence>
<dbReference type="InterPro" id="IPR038573">
    <property type="entry name" value="BrnT_sf"/>
</dbReference>
<dbReference type="STRING" id="1332080.ATN00_01165"/>
<accession>A0A0S3EUN3</accession>
<dbReference type="Pfam" id="PF04365">
    <property type="entry name" value="BrnT_toxin"/>
    <property type="match status" value="1"/>
</dbReference>
<dbReference type="InterPro" id="IPR007460">
    <property type="entry name" value="BrnT_toxin"/>
</dbReference>
<gene>
    <name evidence="1" type="ORF">ATN00_01165</name>
</gene>
<keyword evidence="2" id="KW-1185">Reference proteome</keyword>
<dbReference type="OrthoDB" id="839663at2"/>
<evidence type="ECO:0000313" key="1">
    <source>
        <dbReference type="EMBL" id="ALR19127.1"/>
    </source>
</evidence>
<sequence>MSSVRFSWNPLKAEANLKKHGVSFETAARAFADPFALSEQDRIEGGEQRWQTLGLVEGHLLLLMAHTVAEDDDDGEYVEVIHIISARKADRKERRRYEEERR</sequence>
<dbReference type="RefSeq" id="WP_062061074.1">
    <property type="nucleotide sequence ID" value="NZ_CP013264.1"/>
</dbReference>